<name>A0A0A2KZX9_PENIT</name>
<dbReference type="STRING" id="40296.A0A0A2KZX9"/>
<dbReference type="HOGENOM" id="CLU_906432_0_0_1"/>
<reference evidence="2 3" key="1">
    <citation type="journal article" date="2015" name="Mol. Plant Microbe Interact.">
        <title>Genome, transcriptome, and functional analyses of Penicillium expansum provide new insights into secondary metabolism and pathogenicity.</title>
        <authorList>
            <person name="Ballester A.R."/>
            <person name="Marcet-Houben M."/>
            <person name="Levin E."/>
            <person name="Sela N."/>
            <person name="Selma-Lazaro C."/>
            <person name="Carmona L."/>
            <person name="Wisniewski M."/>
            <person name="Droby S."/>
            <person name="Gonzalez-Candelas L."/>
            <person name="Gabaldon T."/>
        </authorList>
    </citation>
    <scope>NUCLEOTIDE SEQUENCE [LARGE SCALE GENOMIC DNA]</scope>
    <source>
        <strain evidence="2 3">PHI-1</strain>
    </source>
</reference>
<dbReference type="EMBL" id="JQGA01000881">
    <property type="protein sequence ID" value="KGO72456.1"/>
    <property type="molecule type" value="Genomic_DNA"/>
</dbReference>
<comment type="caution">
    <text evidence="2">The sequence shown here is derived from an EMBL/GenBank/DDBJ whole genome shotgun (WGS) entry which is preliminary data.</text>
</comment>
<dbReference type="OrthoDB" id="4121058at2759"/>
<sequence>MAPVYHGQWSFDRETFYVTSSCGHIHPRATYSELDDIFTAPLGDMRNRADHQDHWYEAQLLHFGLPPTRSKATAKMRLMDAFQDETLEVPVEILKIETTLARKWIKQDLEARILGPSMRPPIDPAIAGPAATNTTGFGATQGPAGDEERGMFGAGAAGGAGMQGNVRPQRNMMQPPHAHTKRRKHNNGEPSTRPTKTARCQGETDGPDLQVQIQVNPNGENPYQRSTVISSSVGNGRGHPAPDEELLQVGYHTVPLLNQTTYETETQLPLSGLMDIDGANDYCEYGYKPAILKAGWSLRDGKSVAKL</sequence>
<dbReference type="AlphaFoldDB" id="A0A0A2KZX9"/>
<gene>
    <name evidence="2" type="ORF">PITC_076330</name>
</gene>
<keyword evidence="3" id="KW-1185">Reference proteome</keyword>
<feature type="region of interest" description="Disordered" evidence="1">
    <location>
        <begin position="167"/>
        <end position="205"/>
    </location>
</feature>
<protein>
    <submittedName>
        <fullName evidence="2">Uncharacterized protein</fullName>
    </submittedName>
</protein>
<proteinExistence type="predicted"/>
<accession>A0A0A2KZX9</accession>
<evidence type="ECO:0000313" key="2">
    <source>
        <dbReference type="EMBL" id="KGO72456.1"/>
    </source>
</evidence>
<dbReference type="Proteomes" id="UP000030104">
    <property type="component" value="Unassembled WGS sequence"/>
</dbReference>
<organism evidence="2 3">
    <name type="scientific">Penicillium italicum</name>
    <name type="common">Blue mold</name>
    <dbReference type="NCBI Taxonomy" id="40296"/>
    <lineage>
        <taxon>Eukaryota</taxon>
        <taxon>Fungi</taxon>
        <taxon>Dikarya</taxon>
        <taxon>Ascomycota</taxon>
        <taxon>Pezizomycotina</taxon>
        <taxon>Eurotiomycetes</taxon>
        <taxon>Eurotiomycetidae</taxon>
        <taxon>Eurotiales</taxon>
        <taxon>Aspergillaceae</taxon>
        <taxon>Penicillium</taxon>
    </lineage>
</organism>
<evidence type="ECO:0000256" key="1">
    <source>
        <dbReference type="SAM" id="MobiDB-lite"/>
    </source>
</evidence>
<evidence type="ECO:0000313" key="3">
    <source>
        <dbReference type="Proteomes" id="UP000030104"/>
    </source>
</evidence>
<dbReference type="PhylomeDB" id="A0A0A2KZX9"/>
<dbReference type="OMA" id="VYHGQWS"/>